<accession>A0A1Q2YL59</accession>
<evidence type="ECO:0000313" key="3">
    <source>
        <dbReference type="Proteomes" id="UP000186136"/>
    </source>
</evidence>
<dbReference type="OrthoDB" id="2538135at2759"/>
<feature type="compositionally biased region" description="Basic and acidic residues" evidence="1">
    <location>
        <begin position="8"/>
        <end position="19"/>
    </location>
</feature>
<feature type="region of interest" description="Disordered" evidence="1">
    <location>
        <begin position="113"/>
        <end position="260"/>
    </location>
</feature>
<name>A0A1Q2YL59_9ASCO</name>
<sequence length="260" mass="28728">MRLPGKPAEQEIKLEKEGSEDSYSDDDSYDAGRGGEGRRKRKLKYSDLYPDKPQCDTSTNQYFIGTMSTIDGIKTHTFPEVVKQIAKFKNEHPKKFRERNRRSAISFSIGILDDVVPDIEGTETTNEEDERRKQQLQLQESNEDGVNKDDGENGAAATADPSNGNGADNNGAKCGLLMEKTGFEGEVRRGDRSASDCDQERRHKKEREEGPEAEARGGRGQEGQERQEAGEKSEATETGAIAEEEGERRGEGPAAVLEAV</sequence>
<comment type="caution">
    <text evidence="2">The sequence shown here is derived from an EMBL/GenBank/DDBJ whole genome shotgun (WGS) entry which is preliminary data.</text>
</comment>
<feature type="compositionally biased region" description="Acidic residues" evidence="1">
    <location>
        <begin position="115"/>
        <end position="128"/>
    </location>
</feature>
<keyword evidence="3" id="KW-1185">Reference proteome</keyword>
<gene>
    <name evidence="2" type="ORF">PMKS-003790</name>
</gene>
<feature type="compositionally biased region" description="Acidic residues" evidence="1">
    <location>
        <begin position="20"/>
        <end position="29"/>
    </location>
</feature>
<evidence type="ECO:0000313" key="2">
    <source>
        <dbReference type="EMBL" id="GAV30280.1"/>
    </source>
</evidence>
<reference evidence="2 3" key="1">
    <citation type="submission" date="2016-08" db="EMBL/GenBank/DDBJ databases">
        <title>Whole genome shotgun sequence of Pichia membranifaciens KS47-1.</title>
        <authorList>
            <person name="Konishi M."/>
            <person name="Ishida M."/>
            <person name="Arakawa T."/>
            <person name="Kato Y."/>
            <person name="Horiuchi J."/>
        </authorList>
    </citation>
    <scope>NUCLEOTIDE SEQUENCE [LARGE SCALE GENOMIC DNA]</scope>
    <source>
        <strain evidence="2 3">KS47-1</strain>
    </source>
</reference>
<feature type="region of interest" description="Disordered" evidence="1">
    <location>
        <begin position="1"/>
        <end position="56"/>
    </location>
</feature>
<dbReference type="Proteomes" id="UP000186136">
    <property type="component" value="Unassembled WGS sequence"/>
</dbReference>
<dbReference type="EMBL" id="BDGI01000168">
    <property type="protein sequence ID" value="GAV30280.1"/>
    <property type="molecule type" value="Genomic_DNA"/>
</dbReference>
<protein>
    <submittedName>
        <fullName evidence="2">Uncharacterized protein</fullName>
    </submittedName>
</protein>
<evidence type="ECO:0000256" key="1">
    <source>
        <dbReference type="SAM" id="MobiDB-lite"/>
    </source>
</evidence>
<proteinExistence type="predicted"/>
<dbReference type="AlphaFoldDB" id="A0A1Q2YL59"/>
<organism evidence="2 3">
    <name type="scientific">Pichia membranifaciens</name>
    <dbReference type="NCBI Taxonomy" id="4926"/>
    <lineage>
        <taxon>Eukaryota</taxon>
        <taxon>Fungi</taxon>
        <taxon>Dikarya</taxon>
        <taxon>Ascomycota</taxon>
        <taxon>Saccharomycotina</taxon>
        <taxon>Pichiomycetes</taxon>
        <taxon>Pichiales</taxon>
        <taxon>Pichiaceae</taxon>
        <taxon>Pichia</taxon>
    </lineage>
</organism>
<feature type="compositionally biased region" description="Basic and acidic residues" evidence="1">
    <location>
        <begin position="181"/>
        <end position="235"/>
    </location>
</feature>